<dbReference type="AlphaFoldDB" id="A0A100YX40"/>
<reference evidence="1 2" key="1">
    <citation type="submission" date="2015-12" db="EMBL/GenBank/DDBJ databases">
        <title>Draft Genome Sequence of Olsenella scatoligenes SK9K4T; a Producer of 3-Methylindole- (skatole) and 4-Methylphenol- (p-cresol) Isolated from Pig Feces.</title>
        <authorList>
            <person name="Li X."/>
            <person name="Borg B."/>
            <person name="Canibe N."/>
        </authorList>
    </citation>
    <scope>NUCLEOTIDE SEQUENCE [LARGE SCALE GENOMIC DNA]</scope>
    <source>
        <strain evidence="1 2">SK9K4</strain>
    </source>
</reference>
<organism evidence="1 2">
    <name type="scientific">Tractidigestivibacter scatoligenes</name>
    <name type="common">Olsenella scatoligenes</name>
    <dbReference type="NCBI Taxonomy" id="1299998"/>
    <lineage>
        <taxon>Bacteria</taxon>
        <taxon>Bacillati</taxon>
        <taxon>Actinomycetota</taxon>
        <taxon>Coriobacteriia</taxon>
        <taxon>Coriobacteriales</taxon>
        <taxon>Atopobiaceae</taxon>
        <taxon>Tractidigestivibacter</taxon>
    </lineage>
</organism>
<keyword evidence="2" id="KW-1185">Reference proteome</keyword>
<name>A0A100YX40_TRASO</name>
<dbReference type="EMBL" id="LOJF01000001">
    <property type="protein sequence ID" value="KUH59280.1"/>
    <property type="molecule type" value="Genomic_DNA"/>
</dbReference>
<dbReference type="Proteomes" id="UP000054078">
    <property type="component" value="Unassembled WGS sequence"/>
</dbReference>
<dbReference type="STRING" id="1299998.AUL39_02830"/>
<proteinExistence type="predicted"/>
<evidence type="ECO:0000313" key="2">
    <source>
        <dbReference type="Proteomes" id="UP000054078"/>
    </source>
</evidence>
<gene>
    <name evidence="1" type="ORF">AUL39_02830</name>
</gene>
<sequence>MDTSPGEAIGGELVSLSGDAAASEADIGLAAAANGVQEAATELVCQYEQRGDCVLVRSGYLDLSGRVWSMVVEGSGWVDVCIVQSADGGTSETKVMHMDAAEWGESLGELGLGG</sequence>
<accession>A0A100YX40</accession>
<comment type="caution">
    <text evidence="1">The sequence shown here is derived from an EMBL/GenBank/DDBJ whole genome shotgun (WGS) entry which is preliminary data.</text>
</comment>
<evidence type="ECO:0000313" key="1">
    <source>
        <dbReference type="EMBL" id="KUH59280.1"/>
    </source>
</evidence>
<protein>
    <submittedName>
        <fullName evidence="1">Uncharacterized protein</fullName>
    </submittedName>
</protein>